<proteinExistence type="predicted"/>
<dbReference type="EMBL" id="WTXG01000011">
    <property type="protein sequence ID" value="KAI0302296.1"/>
    <property type="molecule type" value="Genomic_DNA"/>
</dbReference>
<gene>
    <name evidence="2" type="ORF">B0F90DRAFT_1925060</name>
</gene>
<feature type="region of interest" description="Disordered" evidence="1">
    <location>
        <begin position="122"/>
        <end position="173"/>
    </location>
</feature>
<dbReference type="Proteomes" id="UP001203297">
    <property type="component" value="Unassembled WGS sequence"/>
</dbReference>
<evidence type="ECO:0000256" key="1">
    <source>
        <dbReference type="SAM" id="MobiDB-lite"/>
    </source>
</evidence>
<reference evidence="2" key="1">
    <citation type="journal article" date="2022" name="New Phytol.">
        <title>Evolutionary transition to the ectomycorrhizal habit in the genomes of a hyperdiverse lineage of mushroom-forming fungi.</title>
        <authorList>
            <person name="Looney B."/>
            <person name="Miyauchi S."/>
            <person name="Morin E."/>
            <person name="Drula E."/>
            <person name="Courty P.E."/>
            <person name="Kohler A."/>
            <person name="Kuo A."/>
            <person name="LaButti K."/>
            <person name="Pangilinan J."/>
            <person name="Lipzen A."/>
            <person name="Riley R."/>
            <person name="Andreopoulos W."/>
            <person name="He G."/>
            <person name="Johnson J."/>
            <person name="Nolan M."/>
            <person name="Tritt A."/>
            <person name="Barry K.W."/>
            <person name="Grigoriev I.V."/>
            <person name="Nagy L.G."/>
            <person name="Hibbett D."/>
            <person name="Henrissat B."/>
            <person name="Matheny P.B."/>
            <person name="Labbe J."/>
            <person name="Martin F.M."/>
        </authorList>
    </citation>
    <scope>NUCLEOTIDE SEQUENCE</scope>
    <source>
        <strain evidence="2">BPL690</strain>
    </source>
</reference>
<evidence type="ECO:0000313" key="2">
    <source>
        <dbReference type="EMBL" id="KAI0302296.1"/>
    </source>
</evidence>
<comment type="caution">
    <text evidence="2">The sequence shown here is derived from an EMBL/GenBank/DDBJ whole genome shotgun (WGS) entry which is preliminary data.</text>
</comment>
<dbReference type="AlphaFoldDB" id="A0AAD4M7D4"/>
<feature type="compositionally biased region" description="Polar residues" evidence="1">
    <location>
        <begin position="90"/>
        <end position="101"/>
    </location>
</feature>
<sequence>MSQSVPEDSLLAPLLNSPISSHNRLHRRSSCSSIPRSVNVCSSIWAFDKSSEDLRIPVSCGDMETYMAPLLRSLDGIGEAQDDVPELAHTSPSEGFTSQAKATHYDDSLSESLSNYQFDVAEQQSPEHPNVSEGNLSTVQAPETTRYNRSFVSGTPSTQEAPQPPCSSHTPSGLGHILPPAPLRVTRPISSSRGTQPLQIDHLKKRLVSGSSPQRAPRLEGFNWHPSARPIHKAATQVNLREAYKRTSPLEERRVQLWGVTPIVQPSLHPLPETPSASQEVPITTLFSTGLIPLEFETSLILPILQSQLPATAAHEHSVGHSAVHLRSREGDTGYDVKQHETLSIRTDPELSFDSMEASFLVLVFLSANGGP</sequence>
<protein>
    <submittedName>
        <fullName evidence="2">Uncharacterized protein</fullName>
    </submittedName>
</protein>
<feature type="compositionally biased region" description="Polar residues" evidence="1">
    <location>
        <begin position="122"/>
        <end position="171"/>
    </location>
</feature>
<accession>A0AAD4M7D4</accession>
<evidence type="ECO:0000313" key="3">
    <source>
        <dbReference type="Proteomes" id="UP001203297"/>
    </source>
</evidence>
<keyword evidence="3" id="KW-1185">Reference proteome</keyword>
<organism evidence="2 3">
    <name type="scientific">Multifurca ochricompacta</name>
    <dbReference type="NCBI Taxonomy" id="376703"/>
    <lineage>
        <taxon>Eukaryota</taxon>
        <taxon>Fungi</taxon>
        <taxon>Dikarya</taxon>
        <taxon>Basidiomycota</taxon>
        <taxon>Agaricomycotina</taxon>
        <taxon>Agaricomycetes</taxon>
        <taxon>Russulales</taxon>
        <taxon>Russulaceae</taxon>
        <taxon>Multifurca</taxon>
    </lineage>
</organism>
<name>A0AAD4M7D4_9AGAM</name>
<feature type="region of interest" description="Disordered" evidence="1">
    <location>
        <begin position="85"/>
        <end position="108"/>
    </location>
</feature>